<gene>
    <name evidence="8" type="ORF">EZJ43_09025</name>
</gene>
<evidence type="ECO:0000259" key="7">
    <source>
        <dbReference type="PROSITE" id="PS51007"/>
    </source>
</evidence>
<dbReference type="PROSITE" id="PS51007">
    <property type="entry name" value="CYTC"/>
    <property type="match status" value="1"/>
</dbReference>
<feature type="region of interest" description="Disordered" evidence="5">
    <location>
        <begin position="256"/>
        <end position="276"/>
    </location>
</feature>
<feature type="transmembrane region" description="Helical" evidence="6">
    <location>
        <begin position="110"/>
        <end position="129"/>
    </location>
</feature>
<dbReference type="Gene3D" id="6.10.280.130">
    <property type="match status" value="1"/>
</dbReference>
<sequence>MATPPAPGFSLSSSELLILFLLLFVVIMLFVAITLLNAFKVIYNEQVNPTPYLNPEKHKALDYEAWLGKRPSKPSIWIKLLSLKPIEEEKDLVIEHAYDGIQELNNPVPTWFNVLFYGSIIFAAGYLFYYHVGGYGDRQDTEYEKEMASAQIEKKAFLAKAGAAIDETSVKVDKDAAVLAEGKTIFDTNCKVCHGDKLQGIIGPDLVDEYWLHGGGIHNIFKTIKYGVPEKGMVSWEKTLTPKQISAVANYILSQAGTNPPGAKEHQGEKYEEKAP</sequence>
<dbReference type="OrthoDB" id="9811281at2"/>
<accession>A0A4R5MLT8</accession>
<evidence type="ECO:0000256" key="1">
    <source>
        <dbReference type="ARBA" id="ARBA00022617"/>
    </source>
</evidence>
<organism evidence="8 9">
    <name type="scientific">Pedobacter changchengzhani</name>
    <dbReference type="NCBI Taxonomy" id="2529274"/>
    <lineage>
        <taxon>Bacteria</taxon>
        <taxon>Pseudomonadati</taxon>
        <taxon>Bacteroidota</taxon>
        <taxon>Sphingobacteriia</taxon>
        <taxon>Sphingobacteriales</taxon>
        <taxon>Sphingobacteriaceae</taxon>
        <taxon>Pedobacter</taxon>
    </lineage>
</organism>
<dbReference type="EMBL" id="SJCY01000004">
    <property type="protein sequence ID" value="TDG36661.1"/>
    <property type="molecule type" value="Genomic_DNA"/>
</dbReference>
<dbReference type="Pfam" id="PF13442">
    <property type="entry name" value="Cytochrome_CBB3"/>
    <property type="match status" value="1"/>
</dbReference>
<keyword evidence="6" id="KW-0812">Transmembrane</keyword>
<name>A0A4R5MLT8_9SPHI</name>
<evidence type="ECO:0000256" key="5">
    <source>
        <dbReference type="SAM" id="MobiDB-lite"/>
    </source>
</evidence>
<keyword evidence="6" id="KW-1133">Transmembrane helix</keyword>
<dbReference type="AlphaFoldDB" id="A0A4R5MLT8"/>
<dbReference type="GO" id="GO:0046872">
    <property type="term" value="F:metal ion binding"/>
    <property type="evidence" value="ECO:0007669"/>
    <property type="project" value="UniProtKB-KW"/>
</dbReference>
<dbReference type="InterPro" id="IPR032858">
    <property type="entry name" value="CcoP_N"/>
</dbReference>
<dbReference type="Proteomes" id="UP000295668">
    <property type="component" value="Unassembled WGS sequence"/>
</dbReference>
<dbReference type="SUPFAM" id="SSF46626">
    <property type="entry name" value="Cytochrome c"/>
    <property type="match status" value="1"/>
</dbReference>
<dbReference type="Gene3D" id="1.10.760.10">
    <property type="entry name" value="Cytochrome c-like domain"/>
    <property type="match status" value="1"/>
</dbReference>
<dbReference type="PANTHER" id="PTHR33751:SF1">
    <property type="entry name" value="CBB3-TYPE CYTOCHROME C OXIDASE SUBUNIT FIXP"/>
    <property type="match status" value="1"/>
</dbReference>
<evidence type="ECO:0000313" key="8">
    <source>
        <dbReference type="EMBL" id="TDG36661.1"/>
    </source>
</evidence>
<keyword evidence="9" id="KW-1185">Reference proteome</keyword>
<dbReference type="InterPro" id="IPR036909">
    <property type="entry name" value="Cyt_c-like_dom_sf"/>
</dbReference>
<dbReference type="GO" id="GO:0020037">
    <property type="term" value="F:heme binding"/>
    <property type="evidence" value="ECO:0007669"/>
    <property type="project" value="InterPro"/>
</dbReference>
<keyword evidence="6" id="KW-0472">Membrane</keyword>
<evidence type="ECO:0000256" key="2">
    <source>
        <dbReference type="ARBA" id="ARBA00022723"/>
    </source>
</evidence>
<keyword evidence="1 4" id="KW-0349">Heme</keyword>
<reference evidence="8 9" key="1">
    <citation type="submission" date="2019-02" db="EMBL/GenBank/DDBJ databases">
        <title>Pedobacter sp. nov., a novel speices isolated from soil of pinguins habitat in Antarcitica.</title>
        <authorList>
            <person name="He R.-H."/>
        </authorList>
    </citation>
    <scope>NUCLEOTIDE SEQUENCE [LARGE SCALE GENOMIC DNA]</scope>
    <source>
        <strain evidence="8 9">E01020</strain>
    </source>
</reference>
<dbReference type="InterPro" id="IPR009056">
    <property type="entry name" value="Cyt_c-like_dom"/>
</dbReference>
<dbReference type="GO" id="GO:0009055">
    <property type="term" value="F:electron transfer activity"/>
    <property type="evidence" value="ECO:0007669"/>
    <property type="project" value="InterPro"/>
</dbReference>
<comment type="caution">
    <text evidence="8">The sequence shown here is derived from an EMBL/GenBank/DDBJ whole genome shotgun (WGS) entry which is preliminary data.</text>
</comment>
<evidence type="ECO:0000256" key="6">
    <source>
        <dbReference type="SAM" id="Phobius"/>
    </source>
</evidence>
<proteinExistence type="predicted"/>
<dbReference type="InterPro" id="IPR038414">
    <property type="entry name" value="CcoP_N_sf"/>
</dbReference>
<protein>
    <submittedName>
        <fullName evidence="8">C-type cytochrome</fullName>
    </submittedName>
</protein>
<dbReference type="PANTHER" id="PTHR33751">
    <property type="entry name" value="CBB3-TYPE CYTOCHROME C OXIDASE SUBUNIT FIXP"/>
    <property type="match status" value="1"/>
</dbReference>
<evidence type="ECO:0000256" key="4">
    <source>
        <dbReference type="PROSITE-ProRule" id="PRU00433"/>
    </source>
</evidence>
<evidence type="ECO:0000313" key="9">
    <source>
        <dbReference type="Proteomes" id="UP000295668"/>
    </source>
</evidence>
<dbReference type="Pfam" id="PF14715">
    <property type="entry name" value="FixP_N"/>
    <property type="match status" value="1"/>
</dbReference>
<evidence type="ECO:0000256" key="3">
    <source>
        <dbReference type="ARBA" id="ARBA00023004"/>
    </source>
</evidence>
<keyword evidence="2 4" id="KW-0479">Metal-binding</keyword>
<feature type="domain" description="Cytochrome c" evidence="7">
    <location>
        <begin position="177"/>
        <end position="256"/>
    </location>
</feature>
<feature type="compositionally biased region" description="Basic and acidic residues" evidence="5">
    <location>
        <begin position="263"/>
        <end position="276"/>
    </location>
</feature>
<dbReference type="InterPro" id="IPR050597">
    <property type="entry name" value="Cytochrome_c_Oxidase_Subunit"/>
</dbReference>
<keyword evidence="3 4" id="KW-0408">Iron</keyword>
<feature type="transmembrane region" description="Helical" evidence="6">
    <location>
        <begin position="16"/>
        <end position="39"/>
    </location>
</feature>